<proteinExistence type="predicted"/>
<dbReference type="PANTHER" id="PTHR24363">
    <property type="entry name" value="SERINE/THREONINE PROTEIN KINASE"/>
    <property type="match status" value="1"/>
</dbReference>
<dbReference type="EC" id="2.7.11.1" evidence="1"/>
<evidence type="ECO:0000313" key="11">
    <source>
        <dbReference type="EMBL" id="GAX89082.1"/>
    </source>
</evidence>
<keyword evidence="6 9" id="KW-0067">ATP-binding</keyword>
<feature type="domain" description="Protein kinase" evidence="10">
    <location>
        <begin position="28"/>
        <end position="279"/>
    </location>
</feature>
<dbReference type="PROSITE" id="PS00109">
    <property type="entry name" value="PROTEIN_KINASE_TYR"/>
    <property type="match status" value="1"/>
</dbReference>
<protein>
    <recommendedName>
        <fullName evidence="1">non-specific serine/threonine protein kinase</fullName>
        <ecNumber evidence="1">2.7.11.1</ecNumber>
    </recommendedName>
</protein>
<dbReference type="PROSITE" id="PS50011">
    <property type="entry name" value="PROTEIN_KINASE_DOM"/>
    <property type="match status" value="1"/>
</dbReference>
<evidence type="ECO:0000256" key="2">
    <source>
        <dbReference type="ARBA" id="ARBA00022527"/>
    </source>
</evidence>
<evidence type="ECO:0000256" key="5">
    <source>
        <dbReference type="ARBA" id="ARBA00022777"/>
    </source>
</evidence>
<evidence type="ECO:0000256" key="6">
    <source>
        <dbReference type="ARBA" id="ARBA00022840"/>
    </source>
</evidence>
<dbReference type="Pfam" id="PF00069">
    <property type="entry name" value="Pkinase"/>
    <property type="match status" value="1"/>
</dbReference>
<evidence type="ECO:0000256" key="7">
    <source>
        <dbReference type="ARBA" id="ARBA00047899"/>
    </source>
</evidence>
<keyword evidence="2" id="KW-0723">Serine/threonine-protein kinase</keyword>
<reference evidence="12" key="1">
    <citation type="submission" date="2017-07" db="EMBL/GenBank/DDBJ databases">
        <title>Draft genome sequence of Effusibacillus lacus strain skLN1.</title>
        <authorList>
            <person name="Watanabe M."/>
            <person name="Kojima H."/>
            <person name="Fukui M."/>
        </authorList>
    </citation>
    <scope>NUCLEOTIDE SEQUENCE [LARGE SCALE GENOMIC DNA]</scope>
    <source>
        <strain evidence="12">skLN1</strain>
    </source>
</reference>
<name>A0A292YCG4_9BACL</name>
<dbReference type="InterPro" id="IPR008266">
    <property type="entry name" value="Tyr_kinase_AS"/>
</dbReference>
<evidence type="ECO:0000256" key="3">
    <source>
        <dbReference type="ARBA" id="ARBA00022679"/>
    </source>
</evidence>
<evidence type="ECO:0000259" key="10">
    <source>
        <dbReference type="PROSITE" id="PS50011"/>
    </source>
</evidence>
<accession>A0A292YCG4</accession>
<dbReference type="InterPro" id="IPR017441">
    <property type="entry name" value="Protein_kinase_ATP_BS"/>
</dbReference>
<keyword evidence="4 9" id="KW-0547">Nucleotide-binding</keyword>
<gene>
    <name evidence="11" type="ORF">EFBL_0696</name>
</gene>
<evidence type="ECO:0000256" key="9">
    <source>
        <dbReference type="PROSITE-ProRule" id="PRU10141"/>
    </source>
</evidence>
<dbReference type="PANTHER" id="PTHR24363:SF0">
    <property type="entry name" value="SERINE_THREONINE KINASE LIKE DOMAIN CONTAINING 1"/>
    <property type="match status" value="1"/>
</dbReference>
<dbReference type="SUPFAM" id="SSF56112">
    <property type="entry name" value="Protein kinase-like (PK-like)"/>
    <property type="match status" value="1"/>
</dbReference>
<dbReference type="Gene3D" id="1.10.510.10">
    <property type="entry name" value="Transferase(Phosphotransferase) domain 1"/>
    <property type="match status" value="1"/>
</dbReference>
<dbReference type="InterPro" id="IPR000719">
    <property type="entry name" value="Prot_kinase_dom"/>
</dbReference>
<comment type="catalytic activity">
    <reaction evidence="7">
        <text>L-threonyl-[protein] + ATP = O-phospho-L-threonyl-[protein] + ADP + H(+)</text>
        <dbReference type="Rhea" id="RHEA:46608"/>
        <dbReference type="Rhea" id="RHEA-COMP:11060"/>
        <dbReference type="Rhea" id="RHEA-COMP:11605"/>
        <dbReference type="ChEBI" id="CHEBI:15378"/>
        <dbReference type="ChEBI" id="CHEBI:30013"/>
        <dbReference type="ChEBI" id="CHEBI:30616"/>
        <dbReference type="ChEBI" id="CHEBI:61977"/>
        <dbReference type="ChEBI" id="CHEBI:456216"/>
        <dbReference type="EC" id="2.7.11.1"/>
    </reaction>
</comment>
<dbReference type="AlphaFoldDB" id="A0A292YCG4"/>
<comment type="catalytic activity">
    <reaction evidence="8">
        <text>L-seryl-[protein] + ATP = O-phospho-L-seryl-[protein] + ADP + H(+)</text>
        <dbReference type="Rhea" id="RHEA:17989"/>
        <dbReference type="Rhea" id="RHEA-COMP:9863"/>
        <dbReference type="Rhea" id="RHEA-COMP:11604"/>
        <dbReference type="ChEBI" id="CHEBI:15378"/>
        <dbReference type="ChEBI" id="CHEBI:29999"/>
        <dbReference type="ChEBI" id="CHEBI:30616"/>
        <dbReference type="ChEBI" id="CHEBI:83421"/>
        <dbReference type="ChEBI" id="CHEBI:456216"/>
        <dbReference type="EC" id="2.7.11.1"/>
    </reaction>
</comment>
<dbReference type="InterPro" id="IPR011009">
    <property type="entry name" value="Kinase-like_dom_sf"/>
</dbReference>
<evidence type="ECO:0000256" key="1">
    <source>
        <dbReference type="ARBA" id="ARBA00012513"/>
    </source>
</evidence>
<keyword evidence="3" id="KW-0808">Transferase</keyword>
<evidence type="ECO:0000256" key="8">
    <source>
        <dbReference type="ARBA" id="ARBA00048679"/>
    </source>
</evidence>
<dbReference type="EMBL" id="BDUF01000014">
    <property type="protein sequence ID" value="GAX89082.1"/>
    <property type="molecule type" value="Genomic_DNA"/>
</dbReference>
<evidence type="ECO:0000313" key="12">
    <source>
        <dbReference type="Proteomes" id="UP000217785"/>
    </source>
</evidence>
<dbReference type="GO" id="GO:0005524">
    <property type="term" value="F:ATP binding"/>
    <property type="evidence" value="ECO:0007669"/>
    <property type="project" value="UniProtKB-UniRule"/>
</dbReference>
<dbReference type="RefSeq" id="WP_096180770.1">
    <property type="nucleotide sequence ID" value="NZ_BDUF01000014.1"/>
</dbReference>
<evidence type="ECO:0000256" key="4">
    <source>
        <dbReference type="ARBA" id="ARBA00022741"/>
    </source>
</evidence>
<comment type="caution">
    <text evidence="11">The sequence shown here is derived from an EMBL/GenBank/DDBJ whole genome shotgun (WGS) entry which is preliminary data.</text>
</comment>
<dbReference type="GO" id="GO:0004674">
    <property type="term" value="F:protein serine/threonine kinase activity"/>
    <property type="evidence" value="ECO:0007669"/>
    <property type="project" value="UniProtKB-KW"/>
</dbReference>
<organism evidence="11 12">
    <name type="scientific">Effusibacillus lacus</name>
    <dbReference type="NCBI Taxonomy" id="1348429"/>
    <lineage>
        <taxon>Bacteria</taxon>
        <taxon>Bacillati</taxon>
        <taxon>Bacillota</taxon>
        <taxon>Bacilli</taxon>
        <taxon>Bacillales</taxon>
        <taxon>Alicyclobacillaceae</taxon>
        <taxon>Effusibacillus</taxon>
    </lineage>
</organism>
<sequence length="279" mass="32131">MIRFLKGSWTRLRDNLWFREGLVVRGRYKILRKLGMGSYGVTYLCDDLQTGLPCVLKRVSPQRGGRRKAETIYTRETGILQRLQHPAIPKLYECFSYRRFLCYTMEYFEGKSLEHLLFQDHAAFPEKEALALVANLLPTVEYIHSVGFVHRDISIANVILKGDAVKLIDFGLARDLKDAQTEDGEADDVEADDPSLKRIRRKLHVTSDFYSIGHLLLFLLYSTYPEDAAPESDTEHSWEEELSLHPLTSRLLRRLLLAEQPYSHVREVAEDVQSAICSL</sequence>
<keyword evidence="5" id="KW-0418">Kinase</keyword>
<dbReference type="PROSITE" id="PS00107">
    <property type="entry name" value="PROTEIN_KINASE_ATP"/>
    <property type="match status" value="1"/>
</dbReference>
<dbReference type="OrthoDB" id="9762169at2"/>
<dbReference type="Proteomes" id="UP000217785">
    <property type="component" value="Unassembled WGS sequence"/>
</dbReference>
<keyword evidence="12" id="KW-1185">Reference proteome</keyword>
<feature type="binding site" evidence="9">
    <location>
        <position position="57"/>
    </location>
    <ligand>
        <name>ATP</name>
        <dbReference type="ChEBI" id="CHEBI:30616"/>
    </ligand>
</feature>